<proteinExistence type="predicted"/>
<evidence type="ECO:0008006" key="4">
    <source>
        <dbReference type="Google" id="ProtNLM"/>
    </source>
</evidence>
<protein>
    <recommendedName>
        <fullName evidence="4">CopL family metal-binding regulatory protein</fullName>
    </recommendedName>
</protein>
<evidence type="ECO:0000313" key="3">
    <source>
        <dbReference type="Proteomes" id="UP000663181"/>
    </source>
</evidence>
<keyword evidence="1" id="KW-0732">Signal</keyword>
<name>A0ABX7GY59_9GAMM</name>
<keyword evidence="3" id="KW-1185">Reference proteome</keyword>
<accession>A0ABX7GY59</accession>
<dbReference type="RefSeq" id="WP_203546729.1">
    <property type="nucleotide sequence ID" value="NZ_CP064030.1"/>
</dbReference>
<feature type="chain" id="PRO_5045383766" description="CopL family metal-binding regulatory protein" evidence="1">
    <location>
        <begin position="31"/>
        <end position="125"/>
    </location>
</feature>
<dbReference type="Proteomes" id="UP000663181">
    <property type="component" value="Chromosome"/>
</dbReference>
<feature type="signal peptide" evidence="1">
    <location>
        <begin position="1"/>
        <end position="30"/>
    </location>
</feature>
<sequence length="125" mass="12784">MRRLRSSRFLRVMALFAWVMLVAVSMPATAASTDGSAAYHAMPAAMGSMMGHSMQHAAAAGGHHDGCCGNPSHPACQCDAMCGSALPPALPAMSGAGIPAARYAMLRGIDAPTVDPIPPLRPPAT</sequence>
<gene>
    <name evidence="2" type="ORF">ISN74_08985</name>
</gene>
<evidence type="ECO:0000313" key="2">
    <source>
        <dbReference type="EMBL" id="QRN55435.1"/>
    </source>
</evidence>
<dbReference type="EMBL" id="CP064030">
    <property type="protein sequence ID" value="QRN55435.1"/>
    <property type="molecule type" value="Genomic_DNA"/>
</dbReference>
<reference evidence="2 3" key="1">
    <citation type="submission" date="2020-10" db="EMBL/GenBank/DDBJ databases">
        <title>Phylogeny of dyella-like bacteria.</title>
        <authorList>
            <person name="Fu J."/>
        </authorList>
    </citation>
    <scope>NUCLEOTIDE SEQUENCE [LARGE SCALE GENOMIC DNA]</scope>
    <source>
        <strain evidence="2 3">DHOB09</strain>
    </source>
</reference>
<evidence type="ECO:0000256" key="1">
    <source>
        <dbReference type="SAM" id="SignalP"/>
    </source>
</evidence>
<organism evidence="2 3">
    <name type="scientific">Dyella caseinilytica</name>
    <dbReference type="NCBI Taxonomy" id="1849581"/>
    <lineage>
        <taxon>Bacteria</taxon>
        <taxon>Pseudomonadati</taxon>
        <taxon>Pseudomonadota</taxon>
        <taxon>Gammaproteobacteria</taxon>
        <taxon>Lysobacterales</taxon>
        <taxon>Rhodanobacteraceae</taxon>
        <taxon>Dyella</taxon>
    </lineage>
</organism>